<keyword evidence="8" id="KW-1185">Reference proteome</keyword>
<evidence type="ECO:0000256" key="2">
    <source>
        <dbReference type="ARBA" id="ARBA00005254"/>
    </source>
</evidence>
<dbReference type="PANTHER" id="PTHR43149:SF1">
    <property type="entry name" value="DELTA(3,5)-DELTA(2,4)-DIENOYL-COA ISOMERASE, MITOCHONDRIAL"/>
    <property type="match status" value="1"/>
</dbReference>
<dbReference type="Gene3D" id="1.10.12.10">
    <property type="entry name" value="Lyase 2-enoyl-coa Hydratase, Chain A, domain 2"/>
    <property type="match status" value="1"/>
</dbReference>
<evidence type="ECO:0000313" key="8">
    <source>
        <dbReference type="Proteomes" id="UP001235344"/>
    </source>
</evidence>
<evidence type="ECO:0000256" key="5">
    <source>
        <dbReference type="ARBA" id="ARBA00023235"/>
    </source>
</evidence>
<dbReference type="InterPro" id="IPR045002">
    <property type="entry name" value="Ech1-like"/>
</dbReference>
<dbReference type="PROSITE" id="PS00166">
    <property type="entry name" value="ENOYL_COA_HYDRATASE"/>
    <property type="match status" value="1"/>
</dbReference>
<dbReference type="EMBL" id="CP131913">
    <property type="protein sequence ID" value="WLI74633.1"/>
    <property type="molecule type" value="Genomic_DNA"/>
</dbReference>
<keyword evidence="4" id="KW-0443">Lipid metabolism</keyword>
<gene>
    <name evidence="7" type="ORF">B6N23_07050</name>
</gene>
<dbReference type="CDD" id="cd06558">
    <property type="entry name" value="crotonase-like"/>
    <property type="match status" value="1"/>
</dbReference>
<reference evidence="7 8" key="1">
    <citation type="submission" date="2023-08" db="EMBL/GenBank/DDBJ databases">
        <title>Transcriptome Analysis of Halomonas alkalicola CICC 11012s to Identify the Genes Involved in Alkaline Tolerances.</title>
        <authorList>
            <person name="Zhai L."/>
        </authorList>
    </citation>
    <scope>NUCLEOTIDE SEQUENCE [LARGE SCALE GENOMIC DNA]</scope>
    <source>
        <strain evidence="7 8">CICC 11012s</strain>
    </source>
</reference>
<comment type="pathway">
    <text evidence="1">Lipid metabolism; fatty acid beta-oxidation.</text>
</comment>
<name>A0ABY9H8C4_9GAMM</name>
<accession>A0ABY9H8C4</accession>
<evidence type="ECO:0000256" key="4">
    <source>
        <dbReference type="ARBA" id="ARBA00023098"/>
    </source>
</evidence>
<keyword evidence="3" id="KW-0276">Fatty acid metabolism</keyword>
<keyword evidence="5" id="KW-0413">Isomerase</keyword>
<protein>
    <submittedName>
        <fullName evidence="7">Crotonase/enoyl-CoA hydratase family protein</fullName>
    </submittedName>
</protein>
<dbReference type="InterPro" id="IPR018376">
    <property type="entry name" value="Enoyl-CoA_hyd/isom_CS"/>
</dbReference>
<evidence type="ECO:0000313" key="7">
    <source>
        <dbReference type="EMBL" id="WLI74633.1"/>
    </source>
</evidence>
<evidence type="ECO:0000256" key="6">
    <source>
        <dbReference type="RuleBase" id="RU003707"/>
    </source>
</evidence>
<dbReference type="Proteomes" id="UP001235344">
    <property type="component" value="Chromosome"/>
</dbReference>
<dbReference type="InterPro" id="IPR001753">
    <property type="entry name" value="Enoyl-CoA_hydra/iso"/>
</dbReference>
<dbReference type="NCBIfam" id="NF005699">
    <property type="entry name" value="PRK07509.1"/>
    <property type="match status" value="1"/>
</dbReference>
<dbReference type="InterPro" id="IPR014748">
    <property type="entry name" value="Enoyl-CoA_hydra_C"/>
</dbReference>
<dbReference type="Gene3D" id="3.90.226.10">
    <property type="entry name" value="2-enoyl-CoA Hydratase, Chain A, domain 1"/>
    <property type="match status" value="1"/>
</dbReference>
<evidence type="ECO:0000256" key="3">
    <source>
        <dbReference type="ARBA" id="ARBA00022832"/>
    </source>
</evidence>
<dbReference type="SUPFAM" id="SSF52096">
    <property type="entry name" value="ClpP/crotonase"/>
    <property type="match status" value="1"/>
</dbReference>
<dbReference type="Pfam" id="PF00378">
    <property type="entry name" value="ECH_1"/>
    <property type="match status" value="1"/>
</dbReference>
<organism evidence="7 8">
    <name type="scientific">Halomonas alkalicola</name>
    <dbReference type="NCBI Taxonomy" id="1930622"/>
    <lineage>
        <taxon>Bacteria</taxon>
        <taxon>Pseudomonadati</taxon>
        <taxon>Pseudomonadota</taxon>
        <taxon>Gammaproteobacteria</taxon>
        <taxon>Oceanospirillales</taxon>
        <taxon>Halomonadaceae</taxon>
        <taxon>Halomonas</taxon>
    </lineage>
</organism>
<proteinExistence type="inferred from homology"/>
<dbReference type="RefSeq" id="WP_305503180.1">
    <property type="nucleotide sequence ID" value="NZ_CP131913.1"/>
</dbReference>
<sequence length="273" mass="28913">MDGRSMEERFEGRVRLGVEAGVAEVTLSRPEAHNGLDWAMIDGLLAAPRRLAALDGLRAVVLAGEGESFCAGLDMGAIMGQPARLPSLLEADEAGINPVQRLALGWRNAGVPVIAALHGHVYGGGLQIALGADIRVVHPEARLGLLEIDWGIIPDMAISVTGAGLRRDALQELTWSGRKVSGDEAVAMGLATRLSETPEASALVSARAIAARSPRAVAAARTLFEMAPDLGFRERLALEARLQAELLGSAEQQEAVAARLEKRPARFDSRRLG</sequence>
<dbReference type="InterPro" id="IPR029045">
    <property type="entry name" value="ClpP/crotonase-like_dom_sf"/>
</dbReference>
<evidence type="ECO:0000256" key="1">
    <source>
        <dbReference type="ARBA" id="ARBA00005005"/>
    </source>
</evidence>
<dbReference type="PANTHER" id="PTHR43149">
    <property type="entry name" value="ENOYL-COA HYDRATASE"/>
    <property type="match status" value="1"/>
</dbReference>
<comment type="similarity">
    <text evidence="2 6">Belongs to the enoyl-CoA hydratase/isomerase family.</text>
</comment>